<accession>A0A0F8WCI7</accession>
<reference evidence="2" key="1">
    <citation type="journal article" date="2015" name="Nature">
        <title>Complex archaea that bridge the gap between prokaryotes and eukaryotes.</title>
        <authorList>
            <person name="Spang A."/>
            <person name="Saw J.H."/>
            <person name="Jorgensen S.L."/>
            <person name="Zaremba-Niedzwiedzka K."/>
            <person name="Martijn J."/>
            <person name="Lind A.E."/>
            <person name="van Eijk R."/>
            <person name="Schleper C."/>
            <person name="Guy L."/>
            <person name="Ettema T.J."/>
        </authorList>
    </citation>
    <scope>NUCLEOTIDE SEQUENCE</scope>
</reference>
<comment type="caution">
    <text evidence="2">The sequence shown here is derived from an EMBL/GenBank/DDBJ whole genome shotgun (WGS) entry which is preliminary data.</text>
</comment>
<dbReference type="AlphaFoldDB" id="A0A0F8WCI7"/>
<feature type="domain" description="Bbp19-like phage" evidence="1">
    <location>
        <begin position="26"/>
        <end position="89"/>
    </location>
</feature>
<evidence type="ECO:0000313" key="2">
    <source>
        <dbReference type="EMBL" id="KKK54547.1"/>
    </source>
</evidence>
<dbReference type="InterPro" id="IPR057447">
    <property type="entry name" value="Bbp19-like_phage"/>
</dbReference>
<name>A0A0F8WCI7_9ZZZZ</name>
<proteinExistence type="predicted"/>
<sequence>MDEYLEILADLSVPEDYERLDQYNDFRKVFLETDQGRRVLRQILAWGHLLKSHLVRMPRPIDPYAVLAFEGERNLALHIFSVMLVEPPERPDEQTTKTKKE</sequence>
<protein>
    <recommendedName>
        <fullName evidence="1">Bbp19-like phage domain-containing protein</fullName>
    </recommendedName>
</protein>
<gene>
    <name evidence="2" type="ORF">LCGC14_3083590</name>
</gene>
<organism evidence="2">
    <name type="scientific">marine sediment metagenome</name>
    <dbReference type="NCBI Taxonomy" id="412755"/>
    <lineage>
        <taxon>unclassified sequences</taxon>
        <taxon>metagenomes</taxon>
        <taxon>ecological metagenomes</taxon>
    </lineage>
</organism>
<dbReference type="EMBL" id="LAZR01065939">
    <property type="protein sequence ID" value="KKK54547.1"/>
    <property type="molecule type" value="Genomic_DNA"/>
</dbReference>
<dbReference type="Pfam" id="PF25181">
    <property type="entry name" value="Phage_Bbp19"/>
    <property type="match status" value="1"/>
</dbReference>
<evidence type="ECO:0000259" key="1">
    <source>
        <dbReference type="Pfam" id="PF25181"/>
    </source>
</evidence>